<dbReference type="Pfam" id="PF05378">
    <property type="entry name" value="Hydant_A_N"/>
    <property type="match status" value="1"/>
</dbReference>
<dbReference type="RefSeq" id="WP_193488769.1">
    <property type="nucleotide sequence ID" value="NZ_BAAAMC010000012.1"/>
</dbReference>
<evidence type="ECO:0000259" key="2">
    <source>
        <dbReference type="Pfam" id="PF05378"/>
    </source>
</evidence>
<feature type="domain" description="Hydantoinase/oxoprolinase N-terminal" evidence="2">
    <location>
        <begin position="2"/>
        <end position="176"/>
    </location>
</feature>
<dbReference type="AlphaFoldDB" id="A0A7I9WIU4"/>
<dbReference type="Pfam" id="PF01968">
    <property type="entry name" value="Hydantoinase_A"/>
    <property type="match status" value="1"/>
</dbReference>
<gene>
    <name evidence="3" type="ORF">MMUR_17870</name>
</gene>
<dbReference type="InterPro" id="IPR043129">
    <property type="entry name" value="ATPase_NBD"/>
</dbReference>
<feature type="domain" description="Hydantoinase A/oxoprolinase" evidence="1">
    <location>
        <begin position="197"/>
        <end position="481"/>
    </location>
</feature>
<dbReference type="Proteomes" id="UP000465241">
    <property type="component" value="Unassembled WGS sequence"/>
</dbReference>
<protein>
    <submittedName>
        <fullName evidence="3">Hydantoinase</fullName>
    </submittedName>
</protein>
<dbReference type="SUPFAM" id="SSF53067">
    <property type="entry name" value="Actin-like ATPase domain"/>
    <property type="match status" value="1"/>
</dbReference>
<dbReference type="PANTHER" id="PTHR11365">
    <property type="entry name" value="5-OXOPROLINASE RELATED"/>
    <property type="match status" value="1"/>
</dbReference>
<dbReference type="GO" id="GO:0006749">
    <property type="term" value="P:glutathione metabolic process"/>
    <property type="evidence" value="ECO:0007669"/>
    <property type="project" value="TreeGrafter"/>
</dbReference>
<accession>A0A7I9WIU4</accession>
<comment type="caution">
    <text evidence="3">The sequence shown here is derived from an EMBL/GenBank/DDBJ whole genome shotgun (WGS) entry which is preliminary data.</text>
</comment>
<organism evidence="3 4">
    <name type="scientific">Mycolicibacterium murale</name>
    <dbReference type="NCBI Taxonomy" id="182220"/>
    <lineage>
        <taxon>Bacteria</taxon>
        <taxon>Bacillati</taxon>
        <taxon>Actinomycetota</taxon>
        <taxon>Actinomycetes</taxon>
        <taxon>Mycobacteriales</taxon>
        <taxon>Mycobacteriaceae</taxon>
        <taxon>Mycolicibacterium</taxon>
    </lineage>
</organism>
<evidence type="ECO:0000313" key="4">
    <source>
        <dbReference type="Proteomes" id="UP000465241"/>
    </source>
</evidence>
<dbReference type="GO" id="GO:0005829">
    <property type="term" value="C:cytosol"/>
    <property type="evidence" value="ECO:0007669"/>
    <property type="project" value="TreeGrafter"/>
</dbReference>
<dbReference type="Gene3D" id="3.30.420.40">
    <property type="match status" value="1"/>
</dbReference>
<dbReference type="GO" id="GO:0017168">
    <property type="term" value="F:5-oxoprolinase (ATP-hydrolyzing) activity"/>
    <property type="evidence" value="ECO:0007669"/>
    <property type="project" value="TreeGrafter"/>
</dbReference>
<reference evidence="3 4" key="1">
    <citation type="journal article" date="2019" name="Emerg. Microbes Infect.">
        <title>Comprehensive subspecies identification of 175 nontuberculous mycobacteria species based on 7547 genomic profiles.</title>
        <authorList>
            <person name="Matsumoto Y."/>
            <person name="Kinjo T."/>
            <person name="Motooka D."/>
            <person name="Nabeya D."/>
            <person name="Jung N."/>
            <person name="Uechi K."/>
            <person name="Horii T."/>
            <person name="Iida T."/>
            <person name="Fujita J."/>
            <person name="Nakamura S."/>
        </authorList>
    </citation>
    <scope>NUCLEOTIDE SEQUENCE [LARGE SCALE GENOMIC DNA]</scope>
    <source>
        <strain evidence="3 4">JCM 13392</strain>
    </source>
</reference>
<keyword evidence="4" id="KW-1185">Reference proteome</keyword>
<dbReference type="InterPro" id="IPR002821">
    <property type="entry name" value="Hydantoinase_A"/>
</dbReference>
<sequence length="669" mass="70945">MRIGIECGGTFTDLVVLDEDGRIIATNKVFSTPDDPSRAVIEALEGIDPQLCQDAELLHGSTVATNALLERKGGPIGLVTTAGFRDIPFLRRQDRKTMYDLRYVSPQPLIERRNIVEVGERLTADGTVHRELDDASVRDAAKILMDAGVASVAVALLHSYANPDHEVRVRELLRETGVTVPISLSHEVAREFREFERYTTTTVEAFIRPRVSTYLERLDRSVAGLGIRSLGIMQSNGGIVNPQTVIEHPVTMLLSGPAAGVAGAITVGNRAELRDIVTLDMGGTSTDVAFIRDGHPDLQAETVIDGLPIRVPLIDIHTVGAGGGSIIRIDSGGLLTVGPDSAGADPGPACYGRGGTAPTITDANVVTGIIPSDTLIAGRFAVDRDAAFRAFQPLADALGTDVYAVAGDAIRLANVAMAGAIREVSLERGHELEAASIVAYGGAGALHAAAVADEIGIDRVVVPPYSGLTSAYGLLAAAFQRDFAFTWFQDDCAKLDAEQLRHITGAQLSDAMDAVTAFGVDAEGLKPTWIADMRYRGQGFELSVLFDPDSSTAVADMIRDFHGTHARQFGHSDDTRVVQLVTIRLRLAGPSPELVPPRTPPVDTAPVSAALRFAGGEVAATIAHRGQLSATTLSGPAVVVDVSATTFVPAGWRATVDDHHNLVVQRNQP</sequence>
<dbReference type="EMBL" id="BLKT01000003">
    <property type="protein sequence ID" value="GFG57651.1"/>
    <property type="molecule type" value="Genomic_DNA"/>
</dbReference>
<dbReference type="PANTHER" id="PTHR11365:SF23">
    <property type="entry name" value="HYPOTHETICAL 5-OXOPROLINASE (EUROFUNG)-RELATED"/>
    <property type="match status" value="1"/>
</dbReference>
<dbReference type="InterPro" id="IPR008040">
    <property type="entry name" value="Hydant_A_N"/>
</dbReference>
<name>A0A7I9WIU4_9MYCO</name>
<evidence type="ECO:0000313" key="3">
    <source>
        <dbReference type="EMBL" id="GFG57651.1"/>
    </source>
</evidence>
<proteinExistence type="predicted"/>
<evidence type="ECO:0000259" key="1">
    <source>
        <dbReference type="Pfam" id="PF01968"/>
    </source>
</evidence>
<dbReference type="InterPro" id="IPR045079">
    <property type="entry name" value="Oxoprolinase-like"/>
</dbReference>